<organism evidence="2 3">
    <name type="scientific">Nguyenibacter vanlangensis</name>
    <dbReference type="NCBI Taxonomy" id="1216886"/>
    <lineage>
        <taxon>Bacteria</taxon>
        <taxon>Pseudomonadati</taxon>
        <taxon>Pseudomonadota</taxon>
        <taxon>Alphaproteobacteria</taxon>
        <taxon>Acetobacterales</taxon>
        <taxon>Acetobacteraceae</taxon>
        <taxon>Nguyenibacter</taxon>
    </lineage>
</organism>
<name>A0A7Y7M5R8_9PROT</name>
<dbReference type="SUPFAM" id="SSF53474">
    <property type="entry name" value="alpha/beta-Hydrolases"/>
    <property type="match status" value="1"/>
</dbReference>
<keyword evidence="2" id="KW-0378">Hydrolase</keyword>
<dbReference type="RefSeq" id="WP_176638919.1">
    <property type="nucleotide sequence ID" value="NZ_JABXXP010000019.1"/>
</dbReference>
<feature type="domain" description="Serine aminopeptidase S33" evidence="1">
    <location>
        <begin position="26"/>
        <end position="258"/>
    </location>
</feature>
<dbReference type="Gene3D" id="3.40.50.1820">
    <property type="entry name" value="alpha/beta hydrolase"/>
    <property type="match status" value="1"/>
</dbReference>
<dbReference type="EMBL" id="JABXXP010000019">
    <property type="protein sequence ID" value="NVN10134.1"/>
    <property type="molecule type" value="Genomic_DNA"/>
</dbReference>
<gene>
    <name evidence="2" type="ORF">HUK84_03050</name>
</gene>
<comment type="caution">
    <text evidence="2">The sequence shown here is derived from an EMBL/GenBank/DDBJ whole genome shotgun (WGS) entry which is preliminary data.</text>
</comment>
<reference evidence="2 3" key="1">
    <citation type="submission" date="2020-06" db="EMBL/GenBank/DDBJ databases">
        <title>Description of novel acetic acid bacteria.</title>
        <authorList>
            <person name="Sombolestani A."/>
        </authorList>
    </citation>
    <scope>NUCLEOTIDE SEQUENCE [LARGE SCALE GENOMIC DNA]</scope>
    <source>
        <strain evidence="2 3">LMG 31431</strain>
    </source>
</reference>
<proteinExistence type="predicted"/>
<dbReference type="Pfam" id="PF12146">
    <property type="entry name" value="Hydrolase_4"/>
    <property type="match status" value="1"/>
</dbReference>
<evidence type="ECO:0000313" key="2">
    <source>
        <dbReference type="EMBL" id="NVN10134.1"/>
    </source>
</evidence>
<dbReference type="InterPro" id="IPR022742">
    <property type="entry name" value="Hydrolase_4"/>
</dbReference>
<dbReference type="InterPro" id="IPR029058">
    <property type="entry name" value="AB_hydrolase_fold"/>
</dbReference>
<evidence type="ECO:0000313" key="3">
    <source>
        <dbReference type="Proteomes" id="UP000534870"/>
    </source>
</evidence>
<dbReference type="AlphaFoldDB" id="A0A7Y7M5R8"/>
<dbReference type="InterPro" id="IPR051044">
    <property type="entry name" value="MAG_DAG_Lipase"/>
</dbReference>
<dbReference type="GO" id="GO:0016787">
    <property type="term" value="F:hydrolase activity"/>
    <property type="evidence" value="ECO:0007669"/>
    <property type="project" value="UniProtKB-KW"/>
</dbReference>
<protein>
    <submittedName>
        <fullName evidence="2">Alpha/beta fold hydrolase</fullName>
    </submittedName>
</protein>
<dbReference type="Proteomes" id="UP000534870">
    <property type="component" value="Unassembled WGS sequence"/>
</dbReference>
<evidence type="ECO:0000259" key="1">
    <source>
        <dbReference type="Pfam" id="PF12146"/>
    </source>
</evidence>
<accession>A0A7Y7M5R8</accession>
<sequence length="288" mass="31906">MSASRKIEQLHSDGAELALHSWMPRNPRAAVFYLHGLQSHAGWSWQFGEYLGRRGVALFVLDRRGSGLSGGVRGDYASLDSLAYDYHVAYNHMLALLEDKQNVTLFGHCLGGSLLGGLLAKGGVFANYRSFVFCSTWLGRLHAVLSPEARSIIAGERSTELVDVDLKAHDFTDVKKYLDFISSDPLSIKCITARSRALFLEIEQIYLERGIDSGAASAHYIISSTDPIVNHQASFEVFNAITRNAGFLSVIPTNKHYIPFTDAREVLFKRTESIALEHHPTGWTHPVG</sequence>
<dbReference type="PANTHER" id="PTHR11614">
    <property type="entry name" value="PHOSPHOLIPASE-RELATED"/>
    <property type="match status" value="1"/>
</dbReference>